<accession>G7DWU0</accession>
<dbReference type="RefSeq" id="XP_014566717.1">
    <property type="nucleotide sequence ID" value="XM_014711231.1"/>
</dbReference>
<dbReference type="RefSeq" id="XP_014564747.1">
    <property type="nucleotide sequence ID" value="XM_014709261.1"/>
</dbReference>
<keyword evidence="2" id="KW-0472">Membrane</keyword>
<feature type="transmembrane region" description="Helical" evidence="2">
    <location>
        <begin position="32"/>
        <end position="51"/>
    </location>
</feature>
<keyword evidence="4" id="KW-1185">Reference proteome</keyword>
<dbReference type="Proteomes" id="UP000009131">
    <property type="component" value="Unassembled WGS sequence"/>
</dbReference>
<evidence type="ECO:0000313" key="4">
    <source>
        <dbReference type="Proteomes" id="UP000009131"/>
    </source>
</evidence>
<protein>
    <submittedName>
        <fullName evidence="3">Uncharacterized protein</fullName>
    </submittedName>
</protein>
<keyword evidence="2" id="KW-1133">Transmembrane helix</keyword>
<evidence type="ECO:0000256" key="1">
    <source>
        <dbReference type="SAM" id="MobiDB-lite"/>
    </source>
</evidence>
<feature type="compositionally biased region" description="Basic residues" evidence="1">
    <location>
        <begin position="58"/>
        <end position="71"/>
    </location>
</feature>
<comment type="caution">
    <text evidence="3">The sequence shown here is derived from an EMBL/GenBank/DDBJ whole genome shotgun (WGS) entry which is preliminary data.</text>
</comment>
<dbReference type="PANTHER" id="PTHR39218:SF1">
    <property type="entry name" value="OXIDOREDUCTASE 14 KDA SUBUNIT, PUTATIVE (AFU_ORTHOLOGUE AFUA_1G12110)-RELATED"/>
    <property type="match status" value="1"/>
</dbReference>
<dbReference type="HOGENOM" id="CLU_2250743_0_0_1"/>
<dbReference type="InParanoid" id="G7DWU0"/>
<feature type="region of interest" description="Disordered" evidence="1">
    <location>
        <begin position="57"/>
        <end position="76"/>
    </location>
</feature>
<dbReference type="AlphaFoldDB" id="G7DWU0"/>
<dbReference type="PANTHER" id="PTHR39218">
    <property type="entry name" value="OXIDOREDUCTASE 14 KDA SUBUNIT, PUTATIVE (AFU_ORTHOLOGUE AFUA_1G12110)-RELATED"/>
    <property type="match status" value="1"/>
</dbReference>
<proteinExistence type="predicted"/>
<dbReference type="eggNOG" id="ENOG502SC0I">
    <property type="taxonomic scope" value="Eukaryota"/>
</dbReference>
<dbReference type="EMBL" id="BABT02000054">
    <property type="protein sequence ID" value="GAA95037.1"/>
    <property type="molecule type" value="Genomic_DNA"/>
</dbReference>
<reference evidence="3 4" key="1">
    <citation type="journal article" date="2011" name="J. Gen. Appl. Microbiol.">
        <title>Draft genome sequencing of the enigmatic basidiomycete Mixia osmundae.</title>
        <authorList>
            <person name="Nishida H."/>
            <person name="Nagatsuka Y."/>
            <person name="Sugiyama J."/>
        </authorList>
    </citation>
    <scope>NUCLEOTIDE SEQUENCE [LARGE SCALE GENOMIC DNA]</scope>
    <source>
        <strain evidence="4">CBS 9802 / IAM 14324 / JCM 22182 / KY 12970</strain>
    </source>
</reference>
<evidence type="ECO:0000313" key="3">
    <source>
        <dbReference type="EMBL" id="GAA95037.1"/>
    </source>
</evidence>
<dbReference type="STRING" id="764103.G7DWU0"/>
<organism evidence="3 4">
    <name type="scientific">Mixia osmundae (strain CBS 9802 / IAM 14324 / JCM 22182 / KY 12970)</name>
    <dbReference type="NCBI Taxonomy" id="764103"/>
    <lineage>
        <taxon>Eukaryota</taxon>
        <taxon>Fungi</taxon>
        <taxon>Dikarya</taxon>
        <taxon>Basidiomycota</taxon>
        <taxon>Pucciniomycotina</taxon>
        <taxon>Mixiomycetes</taxon>
        <taxon>Mixiales</taxon>
        <taxon>Mixiaceae</taxon>
        <taxon>Mixia</taxon>
    </lineage>
</organism>
<evidence type="ECO:0000256" key="2">
    <source>
        <dbReference type="SAM" id="Phobius"/>
    </source>
</evidence>
<sequence>MSVLMSTLGWAGFGLACRMWQLGIQKRNVFDGLGGHAAAMGVFGGLGFYLHGANERNRRGKAAKRRRRRKSHDSGMWHGTASLTRLFVQGQKCICERYRVSCLT</sequence>
<name>G7DWU0_MIXOS</name>
<reference evidence="3 4" key="2">
    <citation type="journal article" date="2012" name="Open Biol.">
        <title>Characteristics of nucleosomes and linker DNA regions on the genome of the basidiomycete Mixia osmundae revealed by mono- and dinucleosome mapping.</title>
        <authorList>
            <person name="Nishida H."/>
            <person name="Kondo S."/>
            <person name="Matsumoto T."/>
            <person name="Suzuki Y."/>
            <person name="Yoshikawa H."/>
            <person name="Taylor T.D."/>
            <person name="Sugiyama J."/>
        </authorList>
    </citation>
    <scope>NUCLEOTIDE SEQUENCE [LARGE SCALE GENOMIC DNA]</scope>
    <source>
        <strain evidence="4">CBS 9802 / IAM 14324 / JCM 22182 / KY 12970</strain>
    </source>
</reference>
<gene>
    <name evidence="3" type="primary">Mo01692</name>
    <name evidence="3" type="ORF">E5Q_01692</name>
</gene>
<dbReference type="OrthoDB" id="2141050at2759"/>
<keyword evidence="2" id="KW-0812">Transmembrane</keyword>